<feature type="domain" description="Knl1 C-terminal RWD" evidence="3">
    <location>
        <begin position="1498"/>
        <end position="1669"/>
    </location>
</feature>
<feature type="compositionally biased region" description="Basic and acidic residues" evidence="2">
    <location>
        <begin position="1"/>
        <end position="11"/>
    </location>
</feature>
<feature type="compositionally biased region" description="Polar residues" evidence="2">
    <location>
        <begin position="449"/>
        <end position="458"/>
    </location>
</feature>
<feature type="compositionally biased region" description="Low complexity" evidence="2">
    <location>
        <begin position="504"/>
        <end position="517"/>
    </location>
</feature>
<reference evidence="4 5" key="1">
    <citation type="submission" date="2024-10" db="EMBL/GenBank/DDBJ databases">
        <title>Updated reference genomes for cyclostephanoid diatoms.</title>
        <authorList>
            <person name="Roberts W.R."/>
            <person name="Alverson A.J."/>
        </authorList>
    </citation>
    <scope>NUCLEOTIDE SEQUENCE [LARGE SCALE GENOMIC DNA]</scope>
    <source>
        <strain evidence="4 5">AJA232-27</strain>
    </source>
</reference>
<feature type="compositionally biased region" description="Low complexity" evidence="2">
    <location>
        <begin position="225"/>
        <end position="243"/>
    </location>
</feature>
<evidence type="ECO:0000313" key="5">
    <source>
        <dbReference type="Proteomes" id="UP001530293"/>
    </source>
</evidence>
<proteinExistence type="predicted"/>
<accession>A0ABD3MXS9</accession>
<feature type="compositionally biased region" description="Polar residues" evidence="2">
    <location>
        <begin position="485"/>
        <end position="494"/>
    </location>
</feature>
<feature type="region of interest" description="Disordered" evidence="2">
    <location>
        <begin position="757"/>
        <end position="840"/>
    </location>
</feature>
<feature type="compositionally biased region" description="Basic and acidic residues" evidence="2">
    <location>
        <begin position="307"/>
        <end position="316"/>
    </location>
</feature>
<dbReference type="EMBL" id="JALLBG020000062">
    <property type="protein sequence ID" value="KAL3768725.1"/>
    <property type="molecule type" value="Genomic_DNA"/>
</dbReference>
<feature type="compositionally biased region" description="Low complexity" evidence="2">
    <location>
        <begin position="75"/>
        <end position="90"/>
    </location>
</feature>
<feature type="compositionally biased region" description="Basic residues" evidence="2">
    <location>
        <begin position="640"/>
        <end position="651"/>
    </location>
</feature>
<feature type="region of interest" description="Disordered" evidence="2">
    <location>
        <begin position="300"/>
        <end position="737"/>
    </location>
</feature>
<feature type="compositionally biased region" description="Basic and acidic residues" evidence="2">
    <location>
        <begin position="859"/>
        <end position="876"/>
    </location>
</feature>
<name>A0ABD3MXS9_9STRA</name>
<feature type="compositionally biased region" description="Basic and acidic residues" evidence="2">
    <location>
        <begin position="546"/>
        <end position="555"/>
    </location>
</feature>
<feature type="compositionally biased region" description="Polar residues" evidence="2">
    <location>
        <begin position="776"/>
        <end position="804"/>
    </location>
</feature>
<dbReference type="Proteomes" id="UP001530293">
    <property type="component" value="Unassembled WGS sequence"/>
</dbReference>
<evidence type="ECO:0000259" key="3">
    <source>
        <dbReference type="Pfam" id="PF18210"/>
    </source>
</evidence>
<feature type="region of interest" description="Disordered" evidence="2">
    <location>
        <begin position="1012"/>
        <end position="1038"/>
    </location>
</feature>
<feature type="compositionally biased region" description="Basic residues" evidence="2">
    <location>
        <begin position="139"/>
        <end position="151"/>
    </location>
</feature>
<sequence>MRRSSSNDKGSRRNTFAAGEGVENIHANKSSSSSVSAAFASGGVGKSNNSRNNDAMAASATAAKEVRWSVPHGHSTSTTTTAATNSLNNNNTTSMLDTTMASTVAPTSPSQRVKDRFVDVASGKKDVVMNYHFEGTPFSHKKKNKRRKHSGSSRQLNMSMTSTTMAAAGTAANDNANNAMENTFHLGIDTTAEIRNINSIAAGGDGSGNLALDPLNESLLSFGSKSSMASNASSGADSSSTSTSGGGIDPLNCTTMSDTHELSTSNFLQNVKMRNVLAERAQALYGSSSKRTSNIIMETATSNKNPEGAKESRKQGSEGVGKKSTGNAPPLGEDTMTLPDLTLNLSGLLSGIKPPSDQVPHRQSMSSQLRNHHEQSVDSDSDDMLEFTSHQRSRTPQKRRDSGIIRLDLLDSDGGGGDLSRLIEGQEEETSFVESNASSPAKERMETSFADSTASLNDIDNLLGDGEEDEEVDVAQKMMEPAKNTIVSKPSESTPAAPASLNKSISGLSPSPSFLSGKKQRGSGIPSLRKSMGGDVSKIRKLTASLRKENEDKRRMSLPALAMTAQQQHQRASSDRSSRDVVHGTNELTKDQPHSSPQKAQPSSTTMRELNDSLPSPRRSLPTSPKTMHSPARSDAAKKSPLRKSPRRSPRKSPVAASVDSPARNTRSAARKSPASPLVNSPTPKKRASSKKSPSSASSSVNADSPARNTRFGSRKSASPKPSASAAASPARSLFNSPSDIDVVQEIDSNFGSLAESIQSSVRNGPFSGRKRGLHTNATDESAPSNKRMSMSPESLEPSTTSLSKDYPFLSLSPNIRDGAAPSKESHDTDPSIAIENGTQTLMFDELMQGIENEMAETSIKDSSTRDEQEREERNGIDYVSKHSRNTRRSADTAELIGVLADAVPDETSPKATSEMDKETNSPHTPGAVSSMPSKAPKSILGSAKERSAKPKRNVEFGSPEAAEFNISSPSMSMTPMHPESVRERYHIPEDEHTTELENGLERLINNGNDTSIMLDPIDEMGASTAGSSRDETSFAVGERTEELETNILHLVDNRADESAFSLPSISSVSSTTSHREEESTNNASQDTSQDSSMSMVEQTQTMNIASFIGERNNPRASIGIAAREETQTMELEGTLAFLADRRDNNSMTLAGEETQTMQLEGNLASLLEDRHGRNTDHDITLPSLSSASPHRMDNDGDIQTHEESRSIHIEGTMASLLEAVPEEGPSILNTQTLDHYGEVLLNVAHKRSIHRDDDTISELGMNTASHDLRHGPSDMHTLRDAAISEIGMTNSHELSNIEDDAVPVDLTLDEVVDVRDFDWDRLMDSHSDILLQALELVSKNNICPSIQTESDKVFASICDEIELELEDLDVDSQFRAIVDENQESMRYLQQKLRGDEYGDEVKVQLKLLLQSHNEAQLIAWFQWLIDVAGVYNNELSTTILPELQRDTAVLSENSSRIDRNREQIALPLLIRSARRATKKHFERTMSEVSSCEDEVSELEAQVEDAEHQLELLQSMHERIHNVAEANEKADNLRKDEKDYRSTADSSYFKFFSIERLHNWVLTGSSESSISLVFRGLSMETSIHLSFAITSASAVTMKADVGSLPRAVTSFLNVAGAKQSKFHPAVSEFLNTKMVLLCNDLRNSQIANPSDISTMIHFAELRVARIESVAKELDSILARCKNSFLQPSDTLRDGYDFTAYLSTASRKAERLHVILTIPDCYPFAPIDTKLHANGSHFDTESILRQLRKATKPGFGALTAAVEVLQSVC</sequence>
<protein>
    <recommendedName>
        <fullName evidence="3">Knl1 C-terminal RWD domain-containing protein</fullName>
    </recommendedName>
</protein>
<feature type="compositionally biased region" description="Low complexity" evidence="2">
    <location>
        <begin position="715"/>
        <end position="733"/>
    </location>
</feature>
<feature type="region of interest" description="Disordered" evidence="2">
    <location>
        <begin position="1180"/>
        <end position="1199"/>
    </location>
</feature>
<feature type="compositionally biased region" description="Low complexity" evidence="2">
    <location>
        <begin position="29"/>
        <end position="41"/>
    </location>
</feature>
<feature type="compositionally biased region" description="Basic and acidic residues" evidence="2">
    <location>
        <begin position="572"/>
        <end position="593"/>
    </location>
</feature>
<feature type="compositionally biased region" description="Low complexity" evidence="2">
    <location>
        <begin position="1085"/>
        <end position="1096"/>
    </location>
</feature>
<comment type="caution">
    <text evidence="4">The sequence shown here is derived from an EMBL/GenBank/DDBJ whole genome shotgun (WGS) entry which is preliminary data.</text>
</comment>
<feature type="compositionally biased region" description="Low complexity" evidence="2">
    <location>
        <begin position="691"/>
        <end position="707"/>
    </location>
</feature>
<gene>
    <name evidence="4" type="ORF">ACHAWU_006826</name>
</gene>
<feature type="compositionally biased region" description="Low complexity" evidence="2">
    <location>
        <begin position="1062"/>
        <end position="1073"/>
    </location>
</feature>
<feature type="compositionally biased region" description="Low complexity" evidence="2">
    <location>
        <begin position="968"/>
        <end position="979"/>
    </location>
</feature>
<feature type="region of interest" description="Disordered" evidence="2">
    <location>
        <begin position="1062"/>
        <end position="1097"/>
    </location>
</feature>
<evidence type="ECO:0000256" key="1">
    <source>
        <dbReference type="SAM" id="Coils"/>
    </source>
</evidence>
<organism evidence="4 5">
    <name type="scientific">Discostella pseudostelligera</name>
    <dbReference type="NCBI Taxonomy" id="259834"/>
    <lineage>
        <taxon>Eukaryota</taxon>
        <taxon>Sar</taxon>
        <taxon>Stramenopiles</taxon>
        <taxon>Ochrophyta</taxon>
        <taxon>Bacillariophyta</taxon>
        <taxon>Coscinodiscophyceae</taxon>
        <taxon>Thalassiosirophycidae</taxon>
        <taxon>Stephanodiscales</taxon>
        <taxon>Stephanodiscaceae</taxon>
        <taxon>Discostella</taxon>
    </lineage>
</organism>
<keyword evidence="5" id="KW-1185">Reference proteome</keyword>
<feature type="compositionally biased region" description="Basic and acidic residues" evidence="2">
    <location>
        <begin position="1029"/>
        <end position="1038"/>
    </location>
</feature>
<feature type="compositionally biased region" description="Polar residues" evidence="2">
    <location>
        <begin position="594"/>
        <end position="608"/>
    </location>
</feature>
<dbReference type="InterPro" id="IPR040850">
    <property type="entry name" value="Knl1_RWD_C"/>
</dbReference>
<feature type="region of interest" description="Disordered" evidence="2">
    <location>
        <begin position="1"/>
        <end position="90"/>
    </location>
</feature>
<feature type="compositionally biased region" description="Basic and acidic residues" evidence="2">
    <location>
        <begin position="944"/>
        <end position="955"/>
    </location>
</feature>
<evidence type="ECO:0000256" key="2">
    <source>
        <dbReference type="SAM" id="MobiDB-lite"/>
    </source>
</evidence>
<keyword evidence="1" id="KW-0175">Coiled coil</keyword>
<dbReference type="Pfam" id="PF18210">
    <property type="entry name" value="Knl1_RWD_C"/>
    <property type="match status" value="1"/>
</dbReference>
<feature type="region of interest" description="Disordered" evidence="2">
    <location>
        <begin position="225"/>
        <end position="257"/>
    </location>
</feature>
<feature type="coiled-coil region" evidence="1">
    <location>
        <begin position="1482"/>
        <end position="1543"/>
    </location>
</feature>
<feature type="region of interest" description="Disordered" evidence="2">
    <location>
        <begin position="136"/>
        <end position="156"/>
    </location>
</feature>
<feature type="compositionally biased region" description="Low complexity" evidence="2">
    <location>
        <begin position="613"/>
        <end position="625"/>
    </location>
</feature>
<feature type="region of interest" description="Disordered" evidence="2">
    <location>
        <begin position="854"/>
        <end position="980"/>
    </location>
</feature>
<evidence type="ECO:0000313" key="4">
    <source>
        <dbReference type="EMBL" id="KAL3768725.1"/>
    </source>
</evidence>